<keyword evidence="2" id="KW-1185">Reference proteome</keyword>
<accession>A0A317N1R8</accession>
<evidence type="ECO:0000313" key="2">
    <source>
        <dbReference type="Proteomes" id="UP000246410"/>
    </source>
</evidence>
<sequence>MALTIHGVAFGSARDQEMAEVIAALLPEVIPAVARGQIRPVIDS</sequence>
<feature type="non-terminal residue" evidence="1">
    <location>
        <position position="44"/>
    </location>
</feature>
<gene>
    <name evidence="1" type="ORF">DFR69_12142</name>
</gene>
<comment type="caution">
    <text evidence="1">The sequence shown here is derived from an EMBL/GenBank/DDBJ whole genome shotgun (WGS) entry which is preliminary data.</text>
</comment>
<proteinExistence type="predicted"/>
<reference evidence="1 2" key="1">
    <citation type="submission" date="2018-05" db="EMBL/GenBank/DDBJ databases">
        <title>Genomic Encyclopedia of Type Strains, Phase IV (KMG-IV): sequencing the most valuable type-strain genomes for metagenomic binning, comparative biology and taxonomic classification.</title>
        <authorList>
            <person name="Goeker M."/>
        </authorList>
    </citation>
    <scope>NUCLEOTIDE SEQUENCE [LARGE SCALE GENOMIC DNA]</scope>
    <source>
        <strain evidence="1 2">DSM 44717</strain>
    </source>
</reference>
<protein>
    <submittedName>
        <fullName evidence="1">Uncharacterized protein</fullName>
    </submittedName>
</protein>
<dbReference type="EMBL" id="QGTL01000021">
    <property type="protein sequence ID" value="PWV67592.1"/>
    <property type="molecule type" value="Genomic_DNA"/>
</dbReference>
<evidence type="ECO:0000313" key="1">
    <source>
        <dbReference type="EMBL" id="PWV67592.1"/>
    </source>
</evidence>
<name>A0A317N1R8_9NOCA</name>
<dbReference type="Proteomes" id="UP000246410">
    <property type="component" value="Unassembled WGS sequence"/>
</dbReference>
<dbReference type="AlphaFoldDB" id="A0A317N1R8"/>
<organism evidence="1 2">
    <name type="scientific">Nocardia neocaledoniensis</name>
    <dbReference type="NCBI Taxonomy" id="236511"/>
    <lineage>
        <taxon>Bacteria</taxon>
        <taxon>Bacillati</taxon>
        <taxon>Actinomycetota</taxon>
        <taxon>Actinomycetes</taxon>
        <taxon>Mycobacteriales</taxon>
        <taxon>Nocardiaceae</taxon>
        <taxon>Nocardia</taxon>
    </lineage>
</organism>